<reference evidence="14 15" key="1">
    <citation type="submission" date="2014-11" db="EMBL/GenBank/DDBJ databases">
        <title>Pan-genome of Gallibacterium spp.</title>
        <authorList>
            <person name="Kudirkiene E."/>
            <person name="Bojesen A.M."/>
        </authorList>
    </citation>
    <scope>NUCLEOTIDE SEQUENCE [LARGE SCALE GENOMIC DNA]</scope>
    <source>
        <strain evidence="14 15">F 279</strain>
    </source>
</reference>
<evidence type="ECO:0000256" key="10">
    <source>
        <dbReference type="ARBA" id="ARBA00023211"/>
    </source>
</evidence>
<evidence type="ECO:0000256" key="1">
    <source>
        <dbReference type="ARBA" id="ARBA00001946"/>
    </source>
</evidence>
<dbReference type="GO" id="GO:0043571">
    <property type="term" value="P:maintenance of CRISPR repeat elements"/>
    <property type="evidence" value="ECO:0007669"/>
    <property type="project" value="UniProtKB-UniRule"/>
</dbReference>
<evidence type="ECO:0000256" key="8">
    <source>
        <dbReference type="ARBA" id="ARBA00023118"/>
    </source>
</evidence>
<comment type="function">
    <text evidence="12">CRISPR (clustered regularly interspaced short palindromic repeat) is an adaptive immune system that provides protection against mobile genetic elements (viruses, transposable elements and conjugative plasmids). CRISPR clusters contain spacers, sequences complementary to antecedent mobile elements, and target invading nucleic acids. CRISPR clusters are transcribed and processed into CRISPR RNA (crRNA). In type II CRISPR systems correct processing of pre-crRNA requires a trans-encoded small RNA (tracrRNA), endogenous ribonuclease 3 (rnc) and this protein. The tracrRNA serves as a guide for ribonuclease 3-aided processing of pre-crRNA. Subsequently Cas9/crRNA/tracrRNA endonucleolytically cleaves linear or circular dsDNA target complementary to the spacer; Cas9 is inactive in the absence of the 2 guide RNAs (gRNA). Cas9 recognizes the protospacer adjacent motif (PAM) in the CRISPR repeat sequences to help distinguish self versus nonself, as targets within the bacterial CRISPR locus do not have PAMs. PAM recognition is also required for catalytic activity.</text>
</comment>
<dbReference type="Proteomes" id="UP000092643">
    <property type="component" value="Unassembled WGS sequence"/>
</dbReference>
<dbReference type="GO" id="GO:0051607">
    <property type="term" value="P:defense response to virus"/>
    <property type="evidence" value="ECO:0007669"/>
    <property type="project" value="UniProtKB-UniRule"/>
</dbReference>
<dbReference type="PROSITE" id="PS51749">
    <property type="entry name" value="HNH_CAS9"/>
    <property type="match status" value="1"/>
</dbReference>
<comment type="caution">
    <text evidence="12">Lacks conserved residue(s) required for the propagation of feature annotation.</text>
</comment>
<keyword evidence="2 12" id="KW-0540">Nuclease</keyword>
<evidence type="ECO:0000256" key="5">
    <source>
        <dbReference type="ARBA" id="ARBA00022801"/>
    </source>
</evidence>
<feature type="domain" description="HNH Cas9-type" evidence="13">
    <location>
        <begin position="495"/>
        <end position="650"/>
    </location>
</feature>
<dbReference type="Pfam" id="PF18541">
    <property type="entry name" value="RuvC_III"/>
    <property type="match status" value="1"/>
</dbReference>
<dbReference type="OrthoDB" id="9777169at2"/>
<gene>
    <name evidence="12" type="primary">cas9</name>
    <name evidence="14" type="ORF">QV03_11915</name>
</gene>
<dbReference type="GO" id="GO:0003723">
    <property type="term" value="F:RNA binding"/>
    <property type="evidence" value="ECO:0007669"/>
    <property type="project" value="UniProtKB-UniRule"/>
</dbReference>
<evidence type="ECO:0000256" key="3">
    <source>
        <dbReference type="ARBA" id="ARBA00022723"/>
    </source>
</evidence>
<dbReference type="Pfam" id="PF13395">
    <property type="entry name" value="HNH_4"/>
    <property type="match status" value="1"/>
</dbReference>
<keyword evidence="8 12" id="KW-0051">Antiviral defense</keyword>
<keyword evidence="5 12" id="KW-0378">Hydrolase</keyword>
<dbReference type="InterPro" id="IPR033114">
    <property type="entry name" value="HNH_CAS9"/>
</dbReference>
<keyword evidence="7 12" id="KW-0694">RNA-binding</keyword>
<organism evidence="14 15">
    <name type="scientific">Gallibacterium anatis</name>
    <dbReference type="NCBI Taxonomy" id="750"/>
    <lineage>
        <taxon>Bacteria</taxon>
        <taxon>Pseudomonadati</taxon>
        <taxon>Pseudomonadota</taxon>
        <taxon>Gammaproteobacteria</taxon>
        <taxon>Pasteurellales</taxon>
        <taxon>Pasteurellaceae</taxon>
        <taxon>Gallibacterium</taxon>
    </lineage>
</organism>
<keyword evidence="4 12" id="KW-0255">Endonuclease</keyword>
<dbReference type="InterPro" id="IPR028629">
    <property type="entry name" value="Cas9"/>
</dbReference>
<dbReference type="GO" id="GO:0016787">
    <property type="term" value="F:hydrolase activity"/>
    <property type="evidence" value="ECO:0007669"/>
    <property type="project" value="UniProtKB-KW"/>
</dbReference>
<evidence type="ECO:0000256" key="12">
    <source>
        <dbReference type="HAMAP-Rule" id="MF_01480"/>
    </source>
</evidence>
<comment type="cofactor">
    <cofactor evidence="1">
        <name>Mg(2+)</name>
        <dbReference type="ChEBI" id="CHEBI:18420"/>
    </cofactor>
</comment>
<comment type="caution">
    <text evidence="14">The sequence shown here is derived from an EMBL/GenBank/DDBJ whole genome shotgun (WGS) entry which is preliminary data.</text>
</comment>
<evidence type="ECO:0000256" key="7">
    <source>
        <dbReference type="ARBA" id="ARBA00022884"/>
    </source>
</evidence>
<accession>A0A1A7NZJ6</accession>
<evidence type="ECO:0000259" key="13">
    <source>
        <dbReference type="PROSITE" id="PS51749"/>
    </source>
</evidence>
<dbReference type="EMBL" id="JTJO01000093">
    <property type="protein sequence ID" value="OBW94414.1"/>
    <property type="molecule type" value="Genomic_DNA"/>
</dbReference>
<evidence type="ECO:0000256" key="4">
    <source>
        <dbReference type="ARBA" id="ARBA00022759"/>
    </source>
</evidence>
<dbReference type="AlphaFoldDB" id="A0A1A7NZJ6"/>
<evidence type="ECO:0000256" key="9">
    <source>
        <dbReference type="ARBA" id="ARBA00023125"/>
    </source>
</evidence>
<dbReference type="GO" id="GO:0003677">
    <property type="term" value="F:DNA binding"/>
    <property type="evidence" value="ECO:0007669"/>
    <property type="project" value="UniProtKB-UniRule"/>
</dbReference>
<dbReference type="InterPro" id="IPR041383">
    <property type="entry name" value="RuvC_III"/>
</dbReference>
<comment type="domain">
    <text evidence="12">Has 2 endonuclease domains. The discontinuous RuvC-like domain cleaves the target DNA noncomplementary to crRNA while the HNH nuclease domain cleaves the target DNA complementary to crRNA.</text>
</comment>
<feature type="active site" description="Proton acceptor for HNH nuclease domain" evidence="12">
    <location>
        <position position="571"/>
    </location>
</feature>
<proteinExistence type="inferred from homology"/>
<comment type="similarity">
    <text evidence="12">Belongs to the CRISPR-associated Cas9 family.</text>
</comment>
<dbReference type="InterPro" id="IPR036397">
    <property type="entry name" value="RNaseH_sf"/>
</dbReference>
<sequence>MEQLNYILGLDIGIASVGWAVVEIDHNEDPIRLIDVGVRTFNKAEVAKTGESLSLIRRLARGSRRLVRRKKMRLLTAKRLLKSEGILSDLDFNKGAILNLPNNCWELRVKGLDKKLSDKEWAAVLLHIIKHRGYLSQRKHDRKTDDKELGALLSGVSKNHSLLEEGEFRTAAELAINVFCNSKGHIRNQWGDYSHTFSRLDLQKEIKQLFVSQRELGNPYTSSSFEENIISLLMKQKEAISGNDILKMLGKCTYEKNEYKAAKNTYSAERFVWLTKLNNLRIVDDGVERALNSSERKLLIDEPYKKAKLTYAQVRKILELPDSAVFKGVRYFADNAESSTLMEMKFWHSIRKALESNNLKDEWLVLKTKPELLDEIGTGFSIYKTDDDITSYLSNKLDKKVLDILLVEVSFDKFIELSLKCLRKIIPLMEKGYRYDEAYKYIYGEVNIEYNLNDIKNPVVLRSFSQSRKVINAVIRLYGSPARIHIETARDIGKSFKERKAIEKQQEKNRLEKVRAAEHFKQLFPNYVGEPKAKDILKVRLYEQQQGKCLYSGKILDIKRLMEHGYVEIDHALPFSRTWDDSFNNKVLVLANENQNKGNKTPYEWFNGKDNSDSWKRFLALVNNSGFSAVKKQHILMKEIDEEGFKQRNLNDTRYITRFLCNWVENNIPLLGKGVKRVFAPQGKITALLRSNWGIRKVREDNDRHHAIDAIVVACTTVSIQQRITNYVKNSEINRKIKRQNYLKFPEPWKFFREDISIRVFSNNPIEELKQQLSDRPEANHQFVTPLFVSRAPVRKMTGQGHEDTIRSAKRISEGISVLRVPLTKLNDKSLELMVNREREKELYDALKQRLLEFKNDPEKAFAEPFYKKGGQQVKTVRIERVQKNGVLVNNNTGIADNGNIVRVDVFLKKKKYFLVPIYSWQVAKGILPNKAIVAHKNECDWADMDGSAQFLFSLYTNDLIEVVLKDSTILGYFSSIDRATAAIIIKEPDMEKSKGKEGIHRVGVKTARSFIKYNVDVLGKNISRCRKAKRLPVR</sequence>
<evidence type="ECO:0000256" key="6">
    <source>
        <dbReference type="ARBA" id="ARBA00022842"/>
    </source>
</evidence>
<protein>
    <recommendedName>
        <fullName evidence="12">CRISPR-associated endonuclease Cas9</fullName>
        <ecNumber evidence="12">3.1.-.-</ecNumber>
    </recommendedName>
</protein>
<dbReference type="GO" id="GO:0004519">
    <property type="term" value="F:endonuclease activity"/>
    <property type="evidence" value="ECO:0007669"/>
    <property type="project" value="UniProtKB-UniRule"/>
</dbReference>
<dbReference type="GO" id="GO:0046872">
    <property type="term" value="F:metal ion binding"/>
    <property type="evidence" value="ECO:0007669"/>
    <property type="project" value="UniProtKB-UniRule"/>
</dbReference>
<dbReference type="PATRIC" id="fig|750.21.peg.1109"/>
<dbReference type="RefSeq" id="WP_065232758.1">
    <property type="nucleotide sequence ID" value="NZ_JTJN01000025.1"/>
</dbReference>
<dbReference type="NCBIfam" id="TIGR01865">
    <property type="entry name" value="cas_Csn1"/>
    <property type="match status" value="1"/>
</dbReference>
<dbReference type="Gene3D" id="3.30.420.10">
    <property type="entry name" value="Ribonuclease H-like superfamily/Ribonuclease H"/>
    <property type="match status" value="3"/>
</dbReference>
<dbReference type="CDD" id="cd09643">
    <property type="entry name" value="Csn1"/>
    <property type="match status" value="1"/>
</dbReference>
<keyword evidence="10" id="KW-0464">Manganese</keyword>
<comment type="subunit">
    <text evidence="11 12">Monomer. Binds crRNA and tracrRNA.</text>
</comment>
<evidence type="ECO:0000256" key="11">
    <source>
        <dbReference type="ARBA" id="ARBA00046380"/>
    </source>
</evidence>
<keyword evidence="6" id="KW-0460">Magnesium</keyword>
<keyword evidence="9 12" id="KW-0238">DNA-binding</keyword>
<dbReference type="HAMAP" id="MF_01480">
    <property type="entry name" value="Cas9"/>
    <property type="match status" value="1"/>
</dbReference>
<dbReference type="EC" id="3.1.-.-" evidence="12"/>
<dbReference type="InterPro" id="IPR003615">
    <property type="entry name" value="HNH_nuc"/>
</dbReference>
<evidence type="ECO:0000313" key="15">
    <source>
        <dbReference type="Proteomes" id="UP000092643"/>
    </source>
</evidence>
<dbReference type="Gene3D" id="1.10.30.50">
    <property type="match status" value="1"/>
</dbReference>
<evidence type="ECO:0000256" key="2">
    <source>
        <dbReference type="ARBA" id="ARBA00022722"/>
    </source>
</evidence>
<keyword evidence="3" id="KW-0479">Metal-binding</keyword>
<evidence type="ECO:0000313" key="14">
    <source>
        <dbReference type="EMBL" id="OBW94414.1"/>
    </source>
</evidence>
<name>A0A1A7NZJ6_9PAST</name>
<feature type="active site" description="For RuvC-like nuclease domain" evidence="12">
    <location>
        <position position="11"/>
    </location>
</feature>